<evidence type="ECO:0000259" key="1">
    <source>
        <dbReference type="Pfam" id="PF00668"/>
    </source>
</evidence>
<dbReference type="GO" id="GO:0003824">
    <property type="term" value="F:catalytic activity"/>
    <property type="evidence" value="ECO:0007669"/>
    <property type="project" value="InterPro"/>
</dbReference>
<dbReference type="Proteomes" id="UP000255082">
    <property type="component" value="Unassembled WGS sequence"/>
</dbReference>
<organism evidence="2 3">
    <name type="scientific">Nocardia africana</name>
    <dbReference type="NCBI Taxonomy" id="134964"/>
    <lineage>
        <taxon>Bacteria</taxon>
        <taxon>Bacillati</taxon>
        <taxon>Actinomycetota</taxon>
        <taxon>Actinomycetes</taxon>
        <taxon>Mycobacteriales</taxon>
        <taxon>Nocardiaceae</taxon>
        <taxon>Nocardia</taxon>
    </lineage>
</organism>
<dbReference type="InterPro" id="IPR001242">
    <property type="entry name" value="Condensation_dom"/>
</dbReference>
<dbReference type="Pfam" id="PF00668">
    <property type="entry name" value="Condensation"/>
    <property type="match status" value="1"/>
</dbReference>
<dbReference type="Gene3D" id="3.30.559.30">
    <property type="entry name" value="Nonribosomal peptide synthetase, condensation domain"/>
    <property type="match status" value="1"/>
</dbReference>
<dbReference type="GO" id="GO:0008610">
    <property type="term" value="P:lipid biosynthetic process"/>
    <property type="evidence" value="ECO:0007669"/>
    <property type="project" value="UniProtKB-ARBA"/>
</dbReference>
<sequence length="295" mass="31635">METVAAEGLDAELTRLAARGFDLTAEIPFRALIFELAADDVALAIVLHHIAADGLSLPVLARDVAAAYTRRRTGTGAAEAPLAVQYADYALWQRDRLGVAEDPDSLAAQQLGYWSHTLAGIPDQLDLPADRPRPAVATGRGAGYRFDLPADLHAAISELARAQGVSTFMVLHGALAALLARISGGDDIVIGTPVAGRGHRELDDLIGMFVNTLVLRTQVAADEPFTALLQRVRAVDLGAFAHADLPFEQLVEALNPVRSQARHPLFQVMLGRPTLGTSPSSYRNCPCGRVPWTRR</sequence>
<dbReference type="RefSeq" id="WP_258562289.1">
    <property type="nucleotide sequence ID" value="NZ_UGRU01000001.1"/>
</dbReference>
<dbReference type="SUPFAM" id="SSF52777">
    <property type="entry name" value="CoA-dependent acyltransferases"/>
    <property type="match status" value="2"/>
</dbReference>
<dbReference type="AlphaFoldDB" id="A0A378X5P2"/>
<dbReference type="Gene3D" id="3.30.559.10">
    <property type="entry name" value="Chloramphenicol acetyltransferase-like domain"/>
    <property type="match status" value="1"/>
</dbReference>
<dbReference type="InterPro" id="IPR023213">
    <property type="entry name" value="CAT-like_dom_sf"/>
</dbReference>
<dbReference type="EMBL" id="UGRU01000001">
    <property type="protein sequence ID" value="SUA48135.1"/>
    <property type="molecule type" value="Genomic_DNA"/>
</dbReference>
<evidence type="ECO:0000313" key="2">
    <source>
        <dbReference type="EMBL" id="SUA48135.1"/>
    </source>
</evidence>
<accession>A0A378X5P2</accession>
<reference evidence="2 3" key="1">
    <citation type="submission" date="2018-06" db="EMBL/GenBank/DDBJ databases">
        <authorList>
            <consortium name="Pathogen Informatics"/>
            <person name="Doyle S."/>
        </authorList>
    </citation>
    <scope>NUCLEOTIDE SEQUENCE [LARGE SCALE GENOMIC DNA]</scope>
    <source>
        <strain evidence="2 3">NCTC13184</strain>
    </source>
</reference>
<gene>
    <name evidence="2" type="primary">dhbF_15</name>
    <name evidence="2" type="ORF">NCTC13184_06680</name>
</gene>
<dbReference type="PANTHER" id="PTHR45398">
    <property type="match status" value="1"/>
</dbReference>
<name>A0A378X5P2_9NOCA</name>
<evidence type="ECO:0000313" key="3">
    <source>
        <dbReference type="Proteomes" id="UP000255082"/>
    </source>
</evidence>
<dbReference type="PANTHER" id="PTHR45398:SF1">
    <property type="entry name" value="ENZYME, PUTATIVE (JCVI)-RELATED"/>
    <property type="match status" value="1"/>
</dbReference>
<feature type="domain" description="Condensation" evidence="1">
    <location>
        <begin position="10"/>
        <end position="270"/>
    </location>
</feature>
<protein>
    <submittedName>
        <fullName evidence="2">Dimodular nonribosomal peptide synthase</fullName>
    </submittedName>
</protein>
<proteinExistence type="predicted"/>